<name>A0A1Y3NW92_9PSED</name>
<dbReference type="EMBL" id="LOHF01000022">
    <property type="protein sequence ID" value="OUM71875.1"/>
    <property type="molecule type" value="Genomic_DNA"/>
</dbReference>
<reference evidence="1 2" key="1">
    <citation type="journal article" date="2017" name="Syst. Appl. Microbiol.">
        <title>Pseudomonas caspiana sp. nov., a citrus pathogen in the Pseudomonas syringae phylogenetic group.</title>
        <authorList>
            <person name="Busquets A."/>
            <person name="Gomila M."/>
            <person name="Beiki F."/>
            <person name="Mulet M."/>
            <person name="Rahimian H."/>
            <person name="Garcia-Valdes E."/>
            <person name="Lalucat J."/>
        </authorList>
    </citation>
    <scope>NUCLEOTIDE SEQUENCE [LARGE SCALE GENOMIC DNA]</scope>
    <source>
        <strain evidence="1 2">FBF102</strain>
    </source>
</reference>
<organism evidence="1 2">
    <name type="scientific">Pseudomonas caspiana</name>
    <dbReference type="NCBI Taxonomy" id="1451454"/>
    <lineage>
        <taxon>Bacteria</taxon>
        <taxon>Pseudomonadati</taxon>
        <taxon>Pseudomonadota</taxon>
        <taxon>Gammaproteobacteria</taxon>
        <taxon>Pseudomonadales</taxon>
        <taxon>Pseudomonadaceae</taxon>
        <taxon>Pseudomonas</taxon>
    </lineage>
</organism>
<evidence type="ECO:0000313" key="2">
    <source>
        <dbReference type="Proteomes" id="UP000195440"/>
    </source>
</evidence>
<keyword evidence="2" id="KW-1185">Reference proteome</keyword>
<comment type="caution">
    <text evidence="1">The sequence shown here is derived from an EMBL/GenBank/DDBJ whole genome shotgun (WGS) entry which is preliminary data.</text>
</comment>
<dbReference type="RefSeq" id="WP_087272509.1">
    <property type="nucleotide sequence ID" value="NZ_JBJGBV010000004.1"/>
</dbReference>
<dbReference type="Proteomes" id="UP000195440">
    <property type="component" value="Unassembled WGS sequence"/>
</dbReference>
<gene>
    <name evidence="1" type="ORF">AUC60_21370</name>
</gene>
<proteinExistence type="predicted"/>
<protein>
    <submittedName>
        <fullName evidence="1">Uncharacterized protein</fullName>
    </submittedName>
</protein>
<sequence>MKFDPNNTVVDFFRAMGDFRTNFLAITTTVNCQYIHEGKCALFDGNSYLPLSIGVRSDHLVRKTSTVTLKPGVPQSLTGPLGFKIGTQAPIQYMFGLSRDDVRANPASYGREFAGSVTMILEGDF</sequence>
<dbReference type="AlphaFoldDB" id="A0A1Y3NW92"/>
<evidence type="ECO:0000313" key="1">
    <source>
        <dbReference type="EMBL" id="OUM71875.1"/>
    </source>
</evidence>
<accession>A0A1Y3NW92</accession>